<keyword evidence="2" id="KW-1185">Reference proteome</keyword>
<dbReference type="AlphaFoldDB" id="W7I767"/>
<evidence type="ECO:0000313" key="2">
    <source>
        <dbReference type="Proteomes" id="UP000024837"/>
    </source>
</evidence>
<accession>W7I767</accession>
<dbReference type="HOGENOM" id="CLU_1461286_0_0_1"/>
<dbReference type="EMBL" id="KI966434">
    <property type="protein sequence ID" value="EWC44815.1"/>
    <property type="molecule type" value="Genomic_DNA"/>
</dbReference>
<name>W7I767_9PEZI</name>
<organism evidence="1 2">
    <name type="scientific">Drechslerella stenobrocha 248</name>
    <dbReference type="NCBI Taxonomy" id="1043628"/>
    <lineage>
        <taxon>Eukaryota</taxon>
        <taxon>Fungi</taxon>
        <taxon>Dikarya</taxon>
        <taxon>Ascomycota</taxon>
        <taxon>Pezizomycotina</taxon>
        <taxon>Orbiliomycetes</taxon>
        <taxon>Orbiliales</taxon>
        <taxon>Orbiliaceae</taxon>
        <taxon>Drechslerella</taxon>
    </lineage>
</organism>
<dbReference type="Proteomes" id="UP000024837">
    <property type="component" value="Unassembled WGS sequence"/>
</dbReference>
<sequence>MLTSQEMSDFVQAVQLYSPRLQIVTEDLKCINAVTNAQIELLHKFETTFAALKTDISGSLIFGKQSTRHPKSAEWAQCLDAFLRIANTIDGSVQSLQTQLNTAVQDTLDLRESKNRLIALLYGVRAVSSDENTRVAEGLYFDKCLHAENEIKGTIDGFPFLLNTLKDLTGELQDEIRGLKEMLKA</sequence>
<protein>
    <submittedName>
        <fullName evidence="1">Uncharacterized protein</fullName>
    </submittedName>
</protein>
<reference evidence="1 2" key="1">
    <citation type="submission" date="2013-05" db="EMBL/GenBank/DDBJ databases">
        <title>Drechslerella stenobrocha genome reveals carnivorous origination and mechanical trapping mechanism of predatory fungi.</title>
        <authorList>
            <person name="Liu X."/>
            <person name="Zhang W."/>
            <person name="Liu K."/>
        </authorList>
    </citation>
    <scope>NUCLEOTIDE SEQUENCE [LARGE SCALE GENOMIC DNA]</scope>
    <source>
        <strain evidence="1 2">248</strain>
    </source>
</reference>
<proteinExistence type="predicted"/>
<gene>
    <name evidence="1" type="ORF">DRE_06453</name>
</gene>
<evidence type="ECO:0000313" key="1">
    <source>
        <dbReference type="EMBL" id="EWC44815.1"/>
    </source>
</evidence>